<reference evidence="1 2" key="1">
    <citation type="journal article" date="2017" name="Water Res.">
        <title>Discovery and metagenomic analysis of an anammox bacterial enrichment related to Candidatus "Brocadia caroliniensis" in a full-scale glycerol-fed nitritation-denitritation separate centrate treatment process.</title>
        <authorList>
            <person name="Park H."/>
            <person name="Brotto A.C."/>
            <person name="van Loosdrecht M.C."/>
            <person name="Chandran K."/>
        </authorList>
    </citation>
    <scope>NUCLEOTIDE SEQUENCE [LARGE SCALE GENOMIC DNA]</scope>
    <source>
        <strain evidence="1">26THWARD</strain>
    </source>
</reference>
<dbReference type="STRING" id="1004156.AYP45_15645"/>
<dbReference type="Proteomes" id="UP000189681">
    <property type="component" value="Unassembled WGS sequence"/>
</dbReference>
<dbReference type="EMBL" id="AYTS01000157">
    <property type="protein sequence ID" value="OOP55299.1"/>
    <property type="molecule type" value="Genomic_DNA"/>
</dbReference>
<comment type="caution">
    <text evidence="1">The sequence shown here is derived from an EMBL/GenBank/DDBJ whole genome shotgun (WGS) entry which is preliminary data.</text>
</comment>
<evidence type="ECO:0000313" key="1">
    <source>
        <dbReference type="EMBL" id="OOP55299.1"/>
    </source>
</evidence>
<name>A0A1V4AQD6_9BACT</name>
<proteinExistence type="predicted"/>
<accession>A0A1V4AQD6</accession>
<sequence length="170" mass="18550">MSNLKDLKDVGKELVPILKDLFDLIKNSTNKNDKSSENAMIQRLNKLILEGNTTTPGSLAERAEAIVAVRAALTEIIVQSTASNNPLPETTTRIIMAERNALRSAYGLLLERAVFEDIPQLLTSSEIEEISKTIRKAESEIAQRQRAKDILDTVINVAIAAANIAVKVAA</sequence>
<protein>
    <submittedName>
        <fullName evidence="1">Uncharacterized protein</fullName>
    </submittedName>
</protein>
<organism evidence="1 2">
    <name type="scientific">Candidatus Brocadia carolinensis</name>
    <dbReference type="NCBI Taxonomy" id="1004156"/>
    <lineage>
        <taxon>Bacteria</taxon>
        <taxon>Pseudomonadati</taxon>
        <taxon>Planctomycetota</taxon>
        <taxon>Candidatus Brocadiia</taxon>
        <taxon>Candidatus Brocadiales</taxon>
        <taxon>Candidatus Brocadiaceae</taxon>
        <taxon>Candidatus Brocadia</taxon>
    </lineage>
</organism>
<dbReference type="AlphaFoldDB" id="A0A1V4AQD6"/>
<evidence type="ECO:0000313" key="2">
    <source>
        <dbReference type="Proteomes" id="UP000189681"/>
    </source>
</evidence>
<gene>
    <name evidence="1" type="ORF">AYP45_15645</name>
</gene>